<feature type="transmembrane region" description="Helical" evidence="1">
    <location>
        <begin position="390"/>
        <end position="412"/>
    </location>
</feature>
<accession>A0A7W3R7H0</accession>
<name>A0A7W3R7H0_9ACTN</name>
<comment type="caution">
    <text evidence="2">The sequence shown here is derived from an EMBL/GenBank/DDBJ whole genome shotgun (WGS) entry which is preliminary data.</text>
</comment>
<feature type="transmembrane region" description="Helical" evidence="1">
    <location>
        <begin position="454"/>
        <end position="478"/>
    </location>
</feature>
<keyword evidence="1" id="KW-1133">Transmembrane helix</keyword>
<feature type="transmembrane region" description="Helical" evidence="1">
    <location>
        <begin position="424"/>
        <end position="442"/>
    </location>
</feature>
<evidence type="ECO:0000313" key="2">
    <source>
        <dbReference type="EMBL" id="MBA9002504.1"/>
    </source>
</evidence>
<sequence>MDLTVPERLLWDAYPTGRHVVLGTDRPAGPLPDRTVRAEVVSRLLLGAGEQRPGHVPAVRLRGAYVTGRLDVSGGTVECELLLDHCVLEEEPDFSNAQTRQMRMSNCTMPGFDGGGLRADGFLSLSGSRIDGSVRLPRAQLAGGLRMNRTRVTETEPNRWAVFAGGTVVDAGAFLRDAEITGGLRLTGARMNGGLFMEGAALRNPGRIALDAQNIVVEDAAELSHGFTAEGMVRLRSGQVNGTLSFDRAGAMRNPGKVVLHLSHMQADELILTPDEPVEGVVTLVYSRIGVLLDRPDRWPARLRLQGLVYESLRGGGVTERIDWVSRDVEGFRPQPYEQLAAWYRRDGNDHLARRALLAKQRARRRSLPPRSRAWGFLLDATVGYGYRPWLAAGWLAAVLTAGTVLFGIFPPNPLKQPAERPDFHSFVYTLDLLIPFGAFGQREAWDPAGWTQWLAYGLIACGWILATALIAGATRVLRPA</sequence>
<dbReference type="Proteomes" id="UP000539313">
    <property type="component" value="Unassembled WGS sequence"/>
</dbReference>
<dbReference type="AlphaFoldDB" id="A0A7W3R7H0"/>
<gene>
    <name evidence="2" type="ORF">HNR21_001386</name>
</gene>
<dbReference type="EMBL" id="JACJII010000001">
    <property type="protein sequence ID" value="MBA9002504.1"/>
    <property type="molecule type" value="Genomic_DNA"/>
</dbReference>
<protein>
    <recommendedName>
        <fullName evidence="4">Membrane-associated oxidoreductase</fullName>
    </recommendedName>
</protein>
<evidence type="ECO:0008006" key="4">
    <source>
        <dbReference type="Google" id="ProtNLM"/>
    </source>
</evidence>
<keyword evidence="1" id="KW-0812">Transmembrane</keyword>
<reference evidence="2 3" key="1">
    <citation type="submission" date="2020-08" db="EMBL/GenBank/DDBJ databases">
        <title>Sequencing the genomes of 1000 actinobacteria strains.</title>
        <authorList>
            <person name="Klenk H.-P."/>
        </authorList>
    </citation>
    <scope>NUCLEOTIDE SEQUENCE [LARGE SCALE GENOMIC DNA]</scope>
    <source>
        <strain evidence="2 3">DSM 45823</strain>
    </source>
</reference>
<keyword evidence="3" id="KW-1185">Reference proteome</keyword>
<evidence type="ECO:0000313" key="3">
    <source>
        <dbReference type="Proteomes" id="UP000539313"/>
    </source>
</evidence>
<keyword evidence="1" id="KW-0472">Membrane</keyword>
<organism evidence="2 3">
    <name type="scientific">Thermomonospora cellulosilytica</name>
    <dbReference type="NCBI Taxonomy" id="1411118"/>
    <lineage>
        <taxon>Bacteria</taxon>
        <taxon>Bacillati</taxon>
        <taxon>Actinomycetota</taxon>
        <taxon>Actinomycetes</taxon>
        <taxon>Streptosporangiales</taxon>
        <taxon>Thermomonosporaceae</taxon>
        <taxon>Thermomonospora</taxon>
    </lineage>
</organism>
<dbReference type="RefSeq" id="WP_312880889.1">
    <property type="nucleotide sequence ID" value="NZ_JACJII010000001.1"/>
</dbReference>
<proteinExistence type="predicted"/>
<evidence type="ECO:0000256" key="1">
    <source>
        <dbReference type="SAM" id="Phobius"/>
    </source>
</evidence>